<keyword evidence="8" id="KW-0934">Plastid</keyword>
<keyword evidence="7" id="KW-0066">ATP synthesis</keyword>
<dbReference type="Pfam" id="PF00213">
    <property type="entry name" value="OSCP"/>
    <property type="match status" value="1"/>
</dbReference>
<geneLocation type="plastid" evidence="8"/>
<evidence type="ECO:0000313" key="8">
    <source>
        <dbReference type="EMBL" id="QCI04424.1"/>
    </source>
</evidence>
<dbReference type="Gene3D" id="1.10.520.20">
    <property type="entry name" value="N-terminal domain of the delta subunit of the F1F0-ATP synthase"/>
    <property type="match status" value="1"/>
</dbReference>
<dbReference type="PRINTS" id="PR00125">
    <property type="entry name" value="ATPASEDELTA"/>
</dbReference>
<dbReference type="PANTHER" id="PTHR11910">
    <property type="entry name" value="ATP SYNTHASE DELTA CHAIN"/>
    <property type="match status" value="1"/>
</dbReference>
<accession>A0A4D6WK76</accession>
<dbReference type="InterPro" id="IPR026015">
    <property type="entry name" value="ATP_synth_OSCP/delta_N_sf"/>
</dbReference>
<evidence type="ECO:0000256" key="4">
    <source>
        <dbReference type="ARBA" id="ARBA00022781"/>
    </source>
</evidence>
<dbReference type="NCBIfam" id="TIGR01145">
    <property type="entry name" value="ATP_synt_delta"/>
    <property type="match status" value="1"/>
</dbReference>
<evidence type="ECO:0000256" key="5">
    <source>
        <dbReference type="ARBA" id="ARBA00023065"/>
    </source>
</evidence>
<reference evidence="8" key="2">
    <citation type="submission" date="2019-04" db="EMBL/GenBank/DDBJ databases">
        <authorList>
            <person name="Pasella M."/>
        </authorList>
    </citation>
    <scope>NUCLEOTIDE SEQUENCE</scope>
    <source>
        <strain evidence="8">PD2206</strain>
    </source>
</reference>
<name>A0A4D6WK76_9FLOR</name>
<evidence type="ECO:0000256" key="2">
    <source>
        <dbReference type="ARBA" id="ARBA00007046"/>
    </source>
</evidence>
<dbReference type="GO" id="GO:0046933">
    <property type="term" value="F:proton-transporting ATP synthase activity, rotational mechanism"/>
    <property type="evidence" value="ECO:0007669"/>
    <property type="project" value="InterPro"/>
</dbReference>
<evidence type="ECO:0000256" key="3">
    <source>
        <dbReference type="ARBA" id="ARBA00022448"/>
    </source>
</evidence>
<dbReference type="SUPFAM" id="SSF47928">
    <property type="entry name" value="N-terminal domain of the delta subunit of the F1F0-ATP synthase"/>
    <property type="match status" value="1"/>
</dbReference>
<protein>
    <submittedName>
        <fullName evidence="8">ATP synthase CF1 subunit delta</fullName>
    </submittedName>
</protein>
<keyword evidence="6" id="KW-0472">Membrane</keyword>
<evidence type="ECO:0000256" key="1">
    <source>
        <dbReference type="ARBA" id="ARBA00004370"/>
    </source>
</evidence>
<sequence>MSQNTLYKISSPYAEALLELSLNNDAVNKTSQDLSLIIDMINESVDLKQFLSNPLINADTKKNVINKLFATEVSSFVLKFLLVLIDRRRISLLNIIIDTYFNLVYKTESTVLTEVSSASNLTEVQQNALIDKIKIMTNSQNVKLITTIDPSLIGGFIIKIGSKVIDASLSGKLKQLAFYLETN</sequence>
<evidence type="ECO:0000256" key="7">
    <source>
        <dbReference type="ARBA" id="ARBA00023310"/>
    </source>
</evidence>
<evidence type="ECO:0000256" key="6">
    <source>
        <dbReference type="ARBA" id="ARBA00023136"/>
    </source>
</evidence>
<dbReference type="InterPro" id="IPR000711">
    <property type="entry name" value="ATPase_OSCP/dsu"/>
</dbReference>
<dbReference type="AlphaFoldDB" id="A0A4D6WK76"/>
<comment type="similarity">
    <text evidence="2">Belongs to the ATPase delta chain family.</text>
</comment>
<dbReference type="HAMAP" id="MF_01416">
    <property type="entry name" value="ATP_synth_delta_bact"/>
    <property type="match status" value="1"/>
</dbReference>
<proteinExistence type="inferred from homology"/>
<keyword evidence="4" id="KW-0375">Hydrogen ion transport</keyword>
<reference evidence="8" key="1">
    <citation type="journal article" date="2019" name="Mol. Phylogenet. Evol.">
        <title>Morphological evolution and classification of the red algal order Ceramiales inferred using plastid phylogenomics.</title>
        <authorList>
            <person name="Diaz-Tapia P."/>
            <person name="Pasella M.M."/>
            <person name="Verbruggen H."/>
            <person name="Maggs C.A."/>
        </authorList>
    </citation>
    <scope>NUCLEOTIDE SEQUENCE</scope>
    <source>
        <strain evidence="8">PD2206</strain>
    </source>
</reference>
<dbReference type="EMBL" id="MK814610">
    <property type="protein sequence ID" value="QCI04424.1"/>
    <property type="molecule type" value="Genomic_DNA"/>
</dbReference>
<comment type="subcellular location">
    <subcellularLocation>
        <location evidence="1">Membrane</location>
    </subcellularLocation>
</comment>
<dbReference type="GO" id="GO:0016020">
    <property type="term" value="C:membrane"/>
    <property type="evidence" value="ECO:0007669"/>
    <property type="project" value="UniProtKB-SubCell"/>
</dbReference>
<dbReference type="InterPro" id="IPR020781">
    <property type="entry name" value="ATPase_OSCP/d_CS"/>
</dbReference>
<keyword evidence="5" id="KW-0406">Ion transport</keyword>
<keyword evidence="3" id="KW-0813">Transport</keyword>
<dbReference type="PROSITE" id="PS00389">
    <property type="entry name" value="ATPASE_DELTA"/>
    <property type="match status" value="1"/>
</dbReference>
<gene>
    <name evidence="8" type="primary">atpD</name>
</gene>
<organism evidence="8">
    <name type="scientific">Antithamnion hubbsii</name>
    <dbReference type="NCBI Taxonomy" id="1005974"/>
    <lineage>
        <taxon>Eukaryota</taxon>
        <taxon>Rhodophyta</taxon>
        <taxon>Florideophyceae</taxon>
        <taxon>Rhodymeniophycidae</taxon>
        <taxon>Ceramiales</taxon>
        <taxon>Ceramiaceae</taxon>
        <taxon>Antithamnion</taxon>
    </lineage>
</organism>